<evidence type="ECO:0000313" key="3">
    <source>
        <dbReference type="EMBL" id="CAB4168214.1"/>
    </source>
</evidence>
<evidence type="ECO:0000313" key="4">
    <source>
        <dbReference type="EMBL" id="CAB4194805.1"/>
    </source>
</evidence>
<evidence type="ECO:0000256" key="1">
    <source>
        <dbReference type="SAM" id="Coils"/>
    </source>
</evidence>
<reference evidence="5" key="1">
    <citation type="submission" date="2020-05" db="EMBL/GenBank/DDBJ databases">
        <authorList>
            <person name="Chiriac C."/>
            <person name="Salcher M."/>
            <person name="Ghai R."/>
            <person name="Kavagutti S V."/>
        </authorList>
    </citation>
    <scope>NUCLEOTIDE SEQUENCE</scope>
</reference>
<protein>
    <submittedName>
        <fullName evidence="5">Uncharacterized protein</fullName>
    </submittedName>
</protein>
<dbReference type="EMBL" id="LR796819">
    <property type="protein sequence ID" value="CAB4168214.1"/>
    <property type="molecule type" value="Genomic_DNA"/>
</dbReference>
<feature type="coiled-coil region" evidence="1">
    <location>
        <begin position="75"/>
        <end position="142"/>
    </location>
</feature>
<keyword evidence="1" id="KW-0175">Coiled coil</keyword>
<feature type="compositionally biased region" description="Basic and acidic residues" evidence="2">
    <location>
        <begin position="37"/>
        <end position="47"/>
    </location>
</feature>
<proteinExistence type="predicted"/>
<dbReference type="EMBL" id="LR798457">
    <property type="protein sequence ID" value="CAB5238112.1"/>
    <property type="molecule type" value="Genomic_DNA"/>
</dbReference>
<feature type="compositionally biased region" description="Acidic residues" evidence="2">
    <location>
        <begin position="22"/>
        <end position="36"/>
    </location>
</feature>
<gene>
    <name evidence="4" type="ORF">UFOVP1276_2</name>
    <name evidence="5" type="ORF">UFOVP1403_64</name>
    <name evidence="6" type="ORF">UFOVP1507_48</name>
    <name evidence="3" type="ORF">UFOVP875_33</name>
</gene>
<dbReference type="EMBL" id="LR797358">
    <property type="protein sequence ID" value="CAB4205305.1"/>
    <property type="molecule type" value="Genomic_DNA"/>
</dbReference>
<evidence type="ECO:0000313" key="5">
    <source>
        <dbReference type="EMBL" id="CAB4205305.1"/>
    </source>
</evidence>
<feature type="region of interest" description="Disordered" evidence="2">
    <location>
        <begin position="249"/>
        <end position="284"/>
    </location>
</feature>
<evidence type="ECO:0000313" key="6">
    <source>
        <dbReference type="EMBL" id="CAB5238112.1"/>
    </source>
</evidence>
<sequence length="314" mass="35512">MSEFKFPDEIEDEKTVTVDIESGDTEIEVEVVDDTPEQDRGRQKLEEPVEDPTDEELEKYSSKVQDRIKKLTHARHDERRAKESTLREKQELERLTQSLLEENKQLKGYVEQGTKQIAASGLSAAEAEMATARRQYKEAQEAFDTDAIIAAQEAMTDAKFNLERAKHFRPAPLQTYSDSVQTQQPETQQGKPDQKSLRWQAKNQWFGSEGFEEVTSYSLGLHQKLVNSGIDPQSDEYYAQIDRNIKGKFPEVFGSNQSERNQSERSQRPASVVAPATRSSGPKKIQITPSALALAKKFGLTPQQYAAQVAKLES</sequence>
<organism evidence="5">
    <name type="scientific">uncultured Caudovirales phage</name>
    <dbReference type="NCBI Taxonomy" id="2100421"/>
    <lineage>
        <taxon>Viruses</taxon>
        <taxon>Duplodnaviria</taxon>
        <taxon>Heunggongvirae</taxon>
        <taxon>Uroviricota</taxon>
        <taxon>Caudoviricetes</taxon>
        <taxon>Peduoviridae</taxon>
        <taxon>Maltschvirus</taxon>
        <taxon>Maltschvirus maltsch</taxon>
    </lineage>
</organism>
<feature type="region of interest" description="Disordered" evidence="2">
    <location>
        <begin position="22"/>
        <end position="66"/>
    </location>
</feature>
<accession>A0A6J5S8V6</accession>
<name>A0A6J5S8V6_9CAUD</name>
<feature type="compositionally biased region" description="Polar residues" evidence="2">
    <location>
        <begin position="174"/>
        <end position="191"/>
    </location>
</feature>
<dbReference type="EMBL" id="LR797223">
    <property type="protein sequence ID" value="CAB4194805.1"/>
    <property type="molecule type" value="Genomic_DNA"/>
</dbReference>
<feature type="compositionally biased region" description="Acidic residues" evidence="2">
    <location>
        <begin position="48"/>
        <end position="57"/>
    </location>
</feature>
<evidence type="ECO:0000256" key="2">
    <source>
        <dbReference type="SAM" id="MobiDB-lite"/>
    </source>
</evidence>
<feature type="region of interest" description="Disordered" evidence="2">
    <location>
        <begin position="168"/>
        <end position="197"/>
    </location>
</feature>